<accession>A0ABV6YZX0</accession>
<proteinExistence type="predicted"/>
<comment type="caution">
    <text evidence="2">The sequence shown here is derived from an EMBL/GenBank/DDBJ whole genome shotgun (WGS) entry which is preliminary data.</text>
</comment>
<dbReference type="PANTHER" id="PTHR23308">
    <property type="entry name" value="NUCLEAR INHIBITOR OF PROTEIN PHOSPHATASE-1"/>
    <property type="match status" value="1"/>
</dbReference>
<dbReference type="PROSITE" id="PS50006">
    <property type="entry name" value="FHA_DOMAIN"/>
    <property type="match status" value="1"/>
</dbReference>
<dbReference type="SMART" id="SM00240">
    <property type="entry name" value="FHA"/>
    <property type="match status" value="1"/>
</dbReference>
<keyword evidence="3" id="KW-1185">Reference proteome</keyword>
<reference evidence="2 3" key="1">
    <citation type="submission" date="2024-09" db="EMBL/GenBank/DDBJ databases">
        <title>Laminarin stimulates single cell rates of sulfate reduction while oxygen inhibits transcriptomic activity in coastal marine sediment.</title>
        <authorList>
            <person name="Lindsay M."/>
            <person name="Orcutt B."/>
            <person name="Emerson D."/>
            <person name="Stepanauskas R."/>
            <person name="D'Angelo T."/>
        </authorList>
    </citation>
    <scope>NUCLEOTIDE SEQUENCE [LARGE SCALE GENOMIC DNA]</scope>
    <source>
        <strain evidence="2">SAG AM-311-K15</strain>
    </source>
</reference>
<dbReference type="InterPro" id="IPR000253">
    <property type="entry name" value="FHA_dom"/>
</dbReference>
<dbReference type="Proteomes" id="UP001594351">
    <property type="component" value="Unassembled WGS sequence"/>
</dbReference>
<gene>
    <name evidence="2" type="ORF">ACFL27_16195</name>
</gene>
<dbReference type="SUPFAM" id="SSF49879">
    <property type="entry name" value="SMAD/FHA domain"/>
    <property type="match status" value="1"/>
</dbReference>
<dbReference type="EMBL" id="JBHPBY010000219">
    <property type="protein sequence ID" value="MFC1851732.1"/>
    <property type="molecule type" value="Genomic_DNA"/>
</dbReference>
<evidence type="ECO:0000259" key="1">
    <source>
        <dbReference type="PROSITE" id="PS50006"/>
    </source>
</evidence>
<protein>
    <submittedName>
        <fullName evidence="2">FHA domain-containing protein</fullName>
    </submittedName>
</protein>
<evidence type="ECO:0000313" key="2">
    <source>
        <dbReference type="EMBL" id="MFC1851732.1"/>
    </source>
</evidence>
<name>A0ABV6YZX0_UNCC1</name>
<dbReference type="InterPro" id="IPR008984">
    <property type="entry name" value="SMAD_FHA_dom_sf"/>
</dbReference>
<evidence type="ECO:0000313" key="3">
    <source>
        <dbReference type="Proteomes" id="UP001594351"/>
    </source>
</evidence>
<organism evidence="2 3">
    <name type="scientific">candidate division CSSED10-310 bacterium</name>
    <dbReference type="NCBI Taxonomy" id="2855610"/>
    <lineage>
        <taxon>Bacteria</taxon>
        <taxon>Bacteria division CSSED10-310</taxon>
    </lineage>
</organism>
<dbReference type="InterPro" id="IPR050923">
    <property type="entry name" value="Cell_Proc_Reg/RNA_Proc"/>
</dbReference>
<feature type="domain" description="FHA" evidence="1">
    <location>
        <begin position="23"/>
        <end position="72"/>
    </location>
</feature>
<dbReference type="Gene3D" id="2.60.200.20">
    <property type="match status" value="1"/>
</dbReference>
<dbReference type="Pfam" id="PF00498">
    <property type="entry name" value="FHA"/>
    <property type="match status" value="1"/>
</dbReference>
<sequence length="118" mass="13233">MIKITVESEGQVVDTFIFDKHEISIGRDNDNHIIIDSLTVSSHHARILKIDNKYWLEDLGSTNGTYLDDQQISTAQLIDNHTISVGNHDLLVHIGAAKKSTFTPIKTVTIDKKKPPEK</sequence>
<dbReference type="CDD" id="cd00060">
    <property type="entry name" value="FHA"/>
    <property type="match status" value="1"/>
</dbReference>